<dbReference type="RefSeq" id="WP_169660603.1">
    <property type="nucleotide sequence ID" value="NZ_JABANE010000158.1"/>
</dbReference>
<reference evidence="2 3" key="1">
    <citation type="submission" date="2020-04" db="EMBL/GenBank/DDBJ databases">
        <title>Flammeovirga sp. SR4, a novel species isolated from seawater.</title>
        <authorList>
            <person name="Wang X."/>
        </authorList>
    </citation>
    <scope>NUCLEOTIDE SEQUENCE [LARGE SCALE GENOMIC DNA]</scope>
    <source>
        <strain evidence="2 3">ATCC 23126</strain>
    </source>
</reference>
<dbReference type="EMBL" id="JABANE010000158">
    <property type="protein sequence ID" value="NME72411.1"/>
    <property type="molecule type" value="Genomic_DNA"/>
</dbReference>
<dbReference type="PANTHER" id="PTHR34406">
    <property type="entry name" value="PROTEIN YCEI"/>
    <property type="match status" value="1"/>
</dbReference>
<feature type="domain" description="Lipid/polyisoprenoid-binding YceI-like" evidence="1">
    <location>
        <begin position="24"/>
        <end position="181"/>
    </location>
</feature>
<sequence length="182" mass="20456">MKAFIKIASFLIFFFGANLSFSQNYLIDKKGTTTFFSDALIEDITATSNASMGIIDTVTHKVAVSILMTSFEFKLPLMQEHFNENYVESEKYPKATFSGQLSDSPDWNENGVQELTAKGKLTIHGKTKPLDAKIVFQVSDQHIEAKTTFDVALEDFNVEIPQIMFNKIAEVVQVTSTFSFKK</sequence>
<keyword evidence="3" id="KW-1185">Reference proteome</keyword>
<dbReference type="Proteomes" id="UP000576082">
    <property type="component" value="Unassembled WGS sequence"/>
</dbReference>
<gene>
    <name evidence="2" type="ORF">HHU12_30905</name>
</gene>
<dbReference type="Gene3D" id="2.40.128.110">
    <property type="entry name" value="Lipid/polyisoprenoid-binding, YceI-like"/>
    <property type="match status" value="1"/>
</dbReference>
<proteinExistence type="predicted"/>
<evidence type="ECO:0000313" key="2">
    <source>
        <dbReference type="EMBL" id="NME72411.1"/>
    </source>
</evidence>
<protein>
    <submittedName>
        <fullName evidence="2">YceI family protein</fullName>
    </submittedName>
</protein>
<dbReference type="InterPro" id="IPR036761">
    <property type="entry name" value="TTHA0802/YceI-like_sf"/>
</dbReference>
<dbReference type="InterPro" id="IPR007372">
    <property type="entry name" value="Lipid/polyisoprenoid-bd_YceI"/>
</dbReference>
<dbReference type="Pfam" id="PF04264">
    <property type="entry name" value="YceI"/>
    <property type="match status" value="1"/>
</dbReference>
<comment type="caution">
    <text evidence="2">The sequence shown here is derived from an EMBL/GenBank/DDBJ whole genome shotgun (WGS) entry which is preliminary data.</text>
</comment>
<dbReference type="SUPFAM" id="SSF101874">
    <property type="entry name" value="YceI-like"/>
    <property type="match status" value="1"/>
</dbReference>
<evidence type="ECO:0000313" key="3">
    <source>
        <dbReference type="Proteomes" id="UP000576082"/>
    </source>
</evidence>
<organism evidence="2 3">
    <name type="scientific">Flammeovirga aprica JL-4</name>
    <dbReference type="NCBI Taxonomy" id="694437"/>
    <lineage>
        <taxon>Bacteria</taxon>
        <taxon>Pseudomonadati</taxon>
        <taxon>Bacteroidota</taxon>
        <taxon>Cytophagia</taxon>
        <taxon>Cytophagales</taxon>
        <taxon>Flammeovirgaceae</taxon>
        <taxon>Flammeovirga</taxon>
    </lineage>
</organism>
<dbReference type="PANTHER" id="PTHR34406:SF1">
    <property type="entry name" value="PROTEIN YCEI"/>
    <property type="match status" value="1"/>
</dbReference>
<name>A0A7X9S157_9BACT</name>
<dbReference type="AlphaFoldDB" id="A0A7X9S157"/>
<dbReference type="SMART" id="SM00867">
    <property type="entry name" value="YceI"/>
    <property type="match status" value="1"/>
</dbReference>
<accession>A0A7X9S157</accession>
<evidence type="ECO:0000259" key="1">
    <source>
        <dbReference type="SMART" id="SM00867"/>
    </source>
</evidence>